<name>A0ACB9D2A6_CICIN</name>
<sequence length="700" mass="79597">MDVFFSDFDSYSESSSSSEDREDDEFMYGSILSNLEDTIGNIDDFLSFERQYVHEDIVYSIHNPSGQTGKVIDIEMTVDLENGYGKEFKDIDSKKLKRIHSISVGDYVVYDSWVGKADKIVDRVTVLFDDGTKCEFIDNNNLVPLSSDSFDGSSFYFPGQRVKLERAHWFCGTQRYEDEGTVSAVDAGFVYVNWVGCAQFHSEGRTPPESFQRSHDLISLSGFTHSNWQLGDRCLLPGFQEIFVISKIKSKLDVLWQDGIESRRLDSVSVSPVNIVDPHDFYPHQFVLEKSSDDQENHQEIRKWGVVMIVDANEKTVKVKWEETGIEETVSAYELIEHPEFSFCHGDVVFGLENTWPIGIVKGLKDGRVEVTWATGFTSKVGPREISRMDKSEGMPAASLVHHGNIEPNQEKYEHGDHAINPKEKFQQDLDGDKKSCLRSLFDSTTFNVPQATVSFLSDFVARFFGSPSYTSLSSTSNSFSLSGGQRSSSDSPEESVFFIETKENECKDVPFSSSSKHLGEFEKFAVVNDCSNHHFVDRVGNGLISNQVKRSWIMKVQQEWNILMNHLPEMIYVRVFEERMDLLQATIIGAPGTPYHDGLFFFDIFLPQEYPHEPPHFEALIEEHFGKRYKYILIACKTYMEGAPFGYVFAGEHMGDIKCSTGFKIALSNLYPKLLRAFSARGFHYSEFAENVKNVEVLK</sequence>
<dbReference type="EMBL" id="CM042013">
    <property type="protein sequence ID" value="KAI3740737.1"/>
    <property type="molecule type" value="Genomic_DNA"/>
</dbReference>
<keyword evidence="2" id="KW-1185">Reference proteome</keyword>
<comment type="caution">
    <text evidence="1">The sequence shown here is derived from an EMBL/GenBank/DDBJ whole genome shotgun (WGS) entry which is preliminary data.</text>
</comment>
<evidence type="ECO:0000313" key="2">
    <source>
        <dbReference type="Proteomes" id="UP001055811"/>
    </source>
</evidence>
<organism evidence="1 2">
    <name type="scientific">Cichorium intybus</name>
    <name type="common">Chicory</name>
    <dbReference type="NCBI Taxonomy" id="13427"/>
    <lineage>
        <taxon>Eukaryota</taxon>
        <taxon>Viridiplantae</taxon>
        <taxon>Streptophyta</taxon>
        <taxon>Embryophyta</taxon>
        <taxon>Tracheophyta</taxon>
        <taxon>Spermatophyta</taxon>
        <taxon>Magnoliopsida</taxon>
        <taxon>eudicotyledons</taxon>
        <taxon>Gunneridae</taxon>
        <taxon>Pentapetalae</taxon>
        <taxon>asterids</taxon>
        <taxon>campanulids</taxon>
        <taxon>Asterales</taxon>
        <taxon>Asteraceae</taxon>
        <taxon>Cichorioideae</taxon>
        <taxon>Cichorieae</taxon>
        <taxon>Cichoriinae</taxon>
        <taxon>Cichorium</taxon>
    </lineage>
</organism>
<accession>A0ACB9D2A6</accession>
<evidence type="ECO:0000313" key="1">
    <source>
        <dbReference type="EMBL" id="KAI3740737.1"/>
    </source>
</evidence>
<dbReference type="Proteomes" id="UP001055811">
    <property type="component" value="Linkage Group LG05"/>
</dbReference>
<protein>
    <submittedName>
        <fullName evidence="1">Uncharacterized protein</fullName>
    </submittedName>
</protein>
<gene>
    <name evidence="1" type="ORF">L2E82_31209</name>
</gene>
<reference evidence="2" key="1">
    <citation type="journal article" date="2022" name="Mol. Ecol. Resour.">
        <title>The genomes of chicory, endive, great burdock and yacon provide insights into Asteraceae palaeo-polyploidization history and plant inulin production.</title>
        <authorList>
            <person name="Fan W."/>
            <person name="Wang S."/>
            <person name="Wang H."/>
            <person name="Wang A."/>
            <person name="Jiang F."/>
            <person name="Liu H."/>
            <person name="Zhao H."/>
            <person name="Xu D."/>
            <person name="Zhang Y."/>
        </authorList>
    </citation>
    <scope>NUCLEOTIDE SEQUENCE [LARGE SCALE GENOMIC DNA]</scope>
    <source>
        <strain evidence="2">cv. Punajuju</strain>
    </source>
</reference>
<proteinExistence type="predicted"/>
<reference evidence="1 2" key="2">
    <citation type="journal article" date="2022" name="Mol. Ecol. Resour.">
        <title>The genomes of chicory, endive, great burdock and yacon provide insights into Asteraceae paleo-polyploidization history and plant inulin production.</title>
        <authorList>
            <person name="Fan W."/>
            <person name="Wang S."/>
            <person name="Wang H."/>
            <person name="Wang A."/>
            <person name="Jiang F."/>
            <person name="Liu H."/>
            <person name="Zhao H."/>
            <person name="Xu D."/>
            <person name="Zhang Y."/>
        </authorList>
    </citation>
    <scope>NUCLEOTIDE SEQUENCE [LARGE SCALE GENOMIC DNA]</scope>
    <source>
        <strain evidence="2">cv. Punajuju</strain>
        <tissue evidence="1">Leaves</tissue>
    </source>
</reference>